<comment type="caution">
    <text evidence="1">The sequence shown here is derived from an EMBL/GenBank/DDBJ whole genome shotgun (WGS) entry which is preliminary data.</text>
</comment>
<gene>
    <name evidence="1" type="primary">OSB1</name>
    <name evidence="1" type="ORF">AAHA92_23978</name>
</gene>
<dbReference type="PANTHER" id="PTHR10302:SF18">
    <property type="entry name" value="PROTEIN OSB1, MITOCHONDRIAL"/>
    <property type="match status" value="1"/>
</dbReference>
<evidence type="ECO:0000313" key="2">
    <source>
        <dbReference type="Proteomes" id="UP001567538"/>
    </source>
</evidence>
<dbReference type="AlphaFoldDB" id="A0ABD1G8Z4"/>
<organism evidence="1 2">
    <name type="scientific">Salvia divinorum</name>
    <name type="common">Maria pastora</name>
    <name type="synonym">Diviner's sage</name>
    <dbReference type="NCBI Taxonomy" id="28513"/>
    <lineage>
        <taxon>Eukaryota</taxon>
        <taxon>Viridiplantae</taxon>
        <taxon>Streptophyta</taxon>
        <taxon>Embryophyta</taxon>
        <taxon>Tracheophyta</taxon>
        <taxon>Spermatophyta</taxon>
        <taxon>Magnoliopsida</taxon>
        <taxon>eudicotyledons</taxon>
        <taxon>Gunneridae</taxon>
        <taxon>Pentapetalae</taxon>
        <taxon>asterids</taxon>
        <taxon>lamiids</taxon>
        <taxon>Lamiales</taxon>
        <taxon>Lamiaceae</taxon>
        <taxon>Nepetoideae</taxon>
        <taxon>Mentheae</taxon>
        <taxon>Salviinae</taxon>
        <taxon>Salvia</taxon>
        <taxon>Salvia subgen. Calosphace</taxon>
    </lineage>
</organism>
<proteinExistence type="predicted"/>
<keyword evidence="2" id="KW-1185">Reference proteome</keyword>
<dbReference type="InterPro" id="IPR011344">
    <property type="entry name" value="ssDNA-bd"/>
</dbReference>
<protein>
    <submittedName>
        <fullName evidence="1">Single-strand binding protein</fullName>
    </submittedName>
</protein>
<dbReference type="Proteomes" id="UP001567538">
    <property type="component" value="Unassembled WGS sequence"/>
</dbReference>
<accession>A0ABD1G8Z4</accession>
<sequence length="260" mass="30104">MGTSFLPLHFTKIPFISARVFSSALIRRSSNSEDESAVYRRALKLQRPSTVRYQESLHNFVSLIGEIDCHIKPCGATARFGVYTFLNVKAPDRDLVILLKFRKEMAQVSVQHLKPHDLVYVSGHLGSYLKLCEDGSSVRNYEVVVKEMNFVAQNVPELACQNLVKLEPKVSLEDMMEKRRNRLYLWQVFFANPSEWWDNRNSKMKGRAPDFRHKDTGEALWINDNDPPWINQQLQLHDSRLSQRRCRPDRGLVSLVPFGL</sequence>
<reference evidence="1 2" key="1">
    <citation type="submission" date="2024-06" db="EMBL/GenBank/DDBJ databases">
        <title>A chromosome level genome sequence of Diviner's sage (Salvia divinorum).</title>
        <authorList>
            <person name="Ford S.A."/>
            <person name="Ro D.-K."/>
            <person name="Ness R.W."/>
            <person name="Phillips M.A."/>
        </authorList>
    </citation>
    <scope>NUCLEOTIDE SEQUENCE [LARGE SCALE GENOMIC DNA]</scope>
    <source>
        <strain evidence="1">SAF-2024a</strain>
        <tissue evidence="1">Leaf</tissue>
    </source>
</reference>
<dbReference type="EMBL" id="JBEAFC010000009">
    <property type="protein sequence ID" value="KAL1539501.1"/>
    <property type="molecule type" value="Genomic_DNA"/>
</dbReference>
<evidence type="ECO:0000313" key="1">
    <source>
        <dbReference type="EMBL" id="KAL1539501.1"/>
    </source>
</evidence>
<name>A0ABD1G8Z4_SALDI</name>
<dbReference type="PANTHER" id="PTHR10302">
    <property type="entry name" value="SINGLE-STRANDED DNA-BINDING PROTEIN"/>
    <property type="match status" value="1"/>
</dbReference>